<reference evidence="1" key="1">
    <citation type="journal article" date="2021" name="Genome Biol. Evol.">
        <title>The assembled and annotated genome of the fairy-ring fungus Marasmius oreades.</title>
        <authorList>
            <person name="Hiltunen M."/>
            <person name="Ament-Velasquez S.L."/>
            <person name="Johannesson H."/>
        </authorList>
    </citation>
    <scope>NUCLEOTIDE SEQUENCE</scope>
    <source>
        <strain evidence="1">03SP1</strain>
    </source>
</reference>
<protein>
    <submittedName>
        <fullName evidence="1">Uncharacterized protein</fullName>
    </submittedName>
</protein>
<gene>
    <name evidence="1" type="ORF">E1B28_003679</name>
</gene>
<dbReference type="KEGG" id="more:E1B28_003679"/>
<name>A0A9P7UX35_9AGAR</name>
<dbReference type="GeneID" id="66072755"/>
<proteinExistence type="predicted"/>
<organism evidence="1 2">
    <name type="scientific">Marasmius oreades</name>
    <name type="common">fairy-ring Marasmius</name>
    <dbReference type="NCBI Taxonomy" id="181124"/>
    <lineage>
        <taxon>Eukaryota</taxon>
        <taxon>Fungi</taxon>
        <taxon>Dikarya</taxon>
        <taxon>Basidiomycota</taxon>
        <taxon>Agaricomycotina</taxon>
        <taxon>Agaricomycetes</taxon>
        <taxon>Agaricomycetidae</taxon>
        <taxon>Agaricales</taxon>
        <taxon>Marasmiineae</taxon>
        <taxon>Marasmiaceae</taxon>
        <taxon>Marasmius</taxon>
    </lineage>
</organism>
<accession>A0A9P7UX35</accession>
<sequence>MSANPSKRTPLLKVTEEPPLTSSAAINLIEDKLKERKTGDPDHIFSFCLRAEDLSTFLDVFDEHLSGRPRLQYTLTPPTVDVQINLVGRWHEQATWAVWSLLRTCFNRRISRAWSVLLYESGCGRVTSKDRQGVERGMEPDGGAAPRLRNECLGPVIVVEVSDSQTSADLYGKIERWFENHPLVQTAISLELDKTTNTARFMLWKLDHISKMVRVRFYIDFSPEDKDWETVSQAWFLCMGDFFIDFRREETSEQIGRLEETGGMAELLCDELPLSFFTENGMDMSTMLPLNKEDWDTFVQDIFRCLLKQAGV</sequence>
<keyword evidence="2" id="KW-1185">Reference proteome</keyword>
<dbReference type="AlphaFoldDB" id="A0A9P7UX35"/>
<dbReference type="RefSeq" id="XP_043012696.1">
    <property type="nucleotide sequence ID" value="XM_043148104.1"/>
</dbReference>
<dbReference type="Proteomes" id="UP001049176">
    <property type="component" value="Chromosome 2"/>
</dbReference>
<dbReference type="EMBL" id="CM032182">
    <property type="protein sequence ID" value="KAG7096226.1"/>
    <property type="molecule type" value="Genomic_DNA"/>
</dbReference>
<evidence type="ECO:0000313" key="1">
    <source>
        <dbReference type="EMBL" id="KAG7096226.1"/>
    </source>
</evidence>
<comment type="caution">
    <text evidence="1">The sequence shown here is derived from an EMBL/GenBank/DDBJ whole genome shotgun (WGS) entry which is preliminary data.</text>
</comment>
<evidence type="ECO:0000313" key="2">
    <source>
        <dbReference type="Proteomes" id="UP001049176"/>
    </source>
</evidence>